<dbReference type="InterPro" id="IPR006143">
    <property type="entry name" value="RND_pump_MFP"/>
</dbReference>
<gene>
    <name evidence="6" type="ORF">E9232_006994</name>
</gene>
<sequence length="412" mass="43609">MNEFSRLPEAEELEQSVATRRKAWPWLAGVAVIALAGVAWFELSGRATGPVAQAAVPPAPVTISRPLVRDVDTRIGFLGQFSAVDRVELRAQVGGTLAEIHFQDGQIVHQGDLLFVIDPTPYEIKLAQATAQLEAAQSSFALASSQLVRAQTLKRSDFGTAEAVDQRTSEVGAAQAAIDDAKAQIRDAQFDIDHSRIVAPFSGRIGAHQVSVGNLIAGSRFASSPTTVLATLVSLDPIHLDFDMSESDFLTFSRQRAGNPGGLADKVDISLSDETRFTRQGTLEFVDNALDRSSGTIHARALVSNPDLFLTPGQFARLRLAVAPAAPTVLVPDASVLLDQSQHIVLTVDADGTVVPKPVETGDLRGGLRVIRSGLAADDRVIIDGIVRAAPGGKVTPQDGAIDYSAASDGQS</sequence>
<dbReference type="InterPro" id="IPR058626">
    <property type="entry name" value="MdtA-like_b-barrel"/>
</dbReference>
<dbReference type="RefSeq" id="WP_309801962.1">
    <property type="nucleotide sequence ID" value="NZ_JAVDPW010000019.1"/>
</dbReference>
<dbReference type="InterPro" id="IPR058625">
    <property type="entry name" value="MdtA-like_BSH"/>
</dbReference>
<evidence type="ECO:0000256" key="1">
    <source>
        <dbReference type="ARBA" id="ARBA00004196"/>
    </source>
</evidence>
<dbReference type="Proteomes" id="UP001262410">
    <property type="component" value="Unassembled WGS sequence"/>
</dbReference>
<dbReference type="Gene3D" id="1.10.287.470">
    <property type="entry name" value="Helix hairpin bin"/>
    <property type="match status" value="1"/>
</dbReference>
<evidence type="ECO:0000313" key="6">
    <source>
        <dbReference type="EMBL" id="MDR6294440.1"/>
    </source>
</evidence>
<organism evidence="6 7">
    <name type="scientific">Inquilinus ginsengisoli</name>
    <dbReference type="NCBI Taxonomy" id="363840"/>
    <lineage>
        <taxon>Bacteria</taxon>
        <taxon>Pseudomonadati</taxon>
        <taxon>Pseudomonadota</taxon>
        <taxon>Alphaproteobacteria</taxon>
        <taxon>Rhodospirillales</taxon>
        <taxon>Rhodospirillaceae</taxon>
        <taxon>Inquilinus</taxon>
    </lineage>
</organism>
<comment type="subcellular location">
    <subcellularLocation>
        <location evidence="1">Cell envelope</location>
    </subcellularLocation>
</comment>
<evidence type="ECO:0000259" key="5">
    <source>
        <dbReference type="Pfam" id="PF25967"/>
    </source>
</evidence>
<evidence type="ECO:0000256" key="2">
    <source>
        <dbReference type="ARBA" id="ARBA00009477"/>
    </source>
</evidence>
<dbReference type="NCBIfam" id="TIGR01730">
    <property type="entry name" value="RND_mfp"/>
    <property type="match status" value="1"/>
</dbReference>
<name>A0ABU1K0P8_9PROT</name>
<dbReference type="Gene3D" id="2.40.30.170">
    <property type="match status" value="1"/>
</dbReference>
<feature type="domain" description="Multidrug resistance protein MdtA-like C-terminal permuted SH3" evidence="5">
    <location>
        <begin position="329"/>
        <end position="386"/>
    </location>
</feature>
<dbReference type="Gene3D" id="2.40.50.100">
    <property type="match status" value="1"/>
</dbReference>
<dbReference type="Pfam" id="PF25917">
    <property type="entry name" value="BSH_RND"/>
    <property type="match status" value="1"/>
</dbReference>
<comment type="similarity">
    <text evidence="2">Belongs to the membrane fusion protein (MFP) (TC 8.A.1) family.</text>
</comment>
<protein>
    <submittedName>
        <fullName evidence="6">RND family efflux transporter MFP subunit</fullName>
    </submittedName>
</protein>
<accession>A0ABU1K0P8</accession>
<comment type="caution">
    <text evidence="6">The sequence shown here is derived from an EMBL/GenBank/DDBJ whole genome shotgun (WGS) entry which is preliminary data.</text>
</comment>
<evidence type="ECO:0000259" key="3">
    <source>
        <dbReference type="Pfam" id="PF25917"/>
    </source>
</evidence>
<evidence type="ECO:0000259" key="4">
    <source>
        <dbReference type="Pfam" id="PF25944"/>
    </source>
</evidence>
<dbReference type="Gene3D" id="2.40.420.20">
    <property type="match status" value="1"/>
</dbReference>
<dbReference type="Pfam" id="PF25944">
    <property type="entry name" value="Beta-barrel_RND"/>
    <property type="match status" value="1"/>
</dbReference>
<dbReference type="SUPFAM" id="SSF111369">
    <property type="entry name" value="HlyD-like secretion proteins"/>
    <property type="match status" value="1"/>
</dbReference>
<feature type="domain" description="Multidrug resistance protein MdtA-like beta-barrel" evidence="4">
    <location>
        <begin position="237"/>
        <end position="322"/>
    </location>
</feature>
<dbReference type="EMBL" id="JAVDPW010000019">
    <property type="protein sequence ID" value="MDR6294440.1"/>
    <property type="molecule type" value="Genomic_DNA"/>
</dbReference>
<proteinExistence type="inferred from homology"/>
<reference evidence="6 7" key="1">
    <citation type="submission" date="2023-07" db="EMBL/GenBank/DDBJ databases">
        <title>Sorghum-associated microbial communities from plants grown in Nebraska, USA.</title>
        <authorList>
            <person name="Schachtman D."/>
        </authorList>
    </citation>
    <scope>NUCLEOTIDE SEQUENCE [LARGE SCALE GENOMIC DNA]</scope>
    <source>
        <strain evidence="6 7">584</strain>
    </source>
</reference>
<dbReference type="PANTHER" id="PTHR30158:SF24">
    <property type="entry name" value="HLYD FAMILY SECRETION PROTEIN"/>
    <property type="match status" value="1"/>
</dbReference>
<dbReference type="InterPro" id="IPR058627">
    <property type="entry name" value="MdtA-like_C"/>
</dbReference>
<keyword evidence="7" id="KW-1185">Reference proteome</keyword>
<evidence type="ECO:0000313" key="7">
    <source>
        <dbReference type="Proteomes" id="UP001262410"/>
    </source>
</evidence>
<feature type="domain" description="Multidrug resistance protein MdtA-like barrel-sandwich hybrid" evidence="3">
    <location>
        <begin position="86"/>
        <end position="217"/>
    </location>
</feature>
<dbReference type="Pfam" id="PF25967">
    <property type="entry name" value="RND-MFP_C"/>
    <property type="match status" value="1"/>
</dbReference>
<dbReference type="PANTHER" id="PTHR30158">
    <property type="entry name" value="ACRA/E-RELATED COMPONENT OF DRUG EFFLUX TRANSPORTER"/>
    <property type="match status" value="1"/>
</dbReference>